<keyword evidence="2 4" id="KW-1133">Transmembrane helix</keyword>
<dbReference type="AlphaFoldDB" id="A0A2M9ZR90"/>
<keyword evidence="8" id="KW-1185">Reference proteome</keyword>
<dbReference type="Gene3D" id="1.20.1250.20">
    <property type="entry name" value="MFS general substrate transporter like domains"/>
    <property type="match status" value="2"/>
</dbReference>
<feature type="transmembrane region" description="Helical" evidence="4">
    <location>
        <begin position="54"/>
        <end position="77"/>
    </location>
</feature>
<evidence type="ECO:0000259" key="5">
    <source>
        <dbReference type="PROSITE" id="PS50850"/>
    </source>
</evidence>
<evidence type="ECO:0000313" key="7">
    <source>
        <dbReference type="EMBL" id="PJZ74479.1"/>
    </source>
</evidence>
<gene>
    <name evidence="6" type="ORF">CH360_05855</name>
    <name evidence="7" type="ORF">CH373_05435</name>
</gene>
<evidence type="ECO:0000256" key="1">
    <source>
        <dbReference type="ARBA" id="ARBA00022692"/>
    </source>
</evidence>
<dbReference type="InterPro" id="IPR036259">
    <property type="entry name" value="MFS_trans_sf"/>
</dbReference>
<dbReference type="InterPro" id="IPR020846">
    <property type="entry name" value="MFS_dom"/>
</dbReference>
<keyword evidence="3 4" id="KW-0472">Membrane</keyword>
<feature type="transmembrane region" description="Helical" evidence="4">
    <location>
        <begin position="278"/>
        <end position="300"/>
    </location>
</feature>
<evidence type="ECO:0000313" key="8">
    <source>
        <dbReference type="Proteomes" id="UP000231962"/>
    </source>
</evidence>
<dbReference type="Proteomes" id="UP000231962">
    <property type="component" value="Unassembled WGS sequence"/>
</dbReference>
<dbReference type="InterPro" id="IPR011701">
    <property type="entry name" value="MFS"/>
</dbReference>
<dbReference type="EMBL" id="NPDY01000003">
    <property type="protein sequence ID" value="PJZ70512.1"/>
    <property type="molecule type" value="Genomic_DNA"/>
</dbReference>
<evidence type="ECO:0000256" key="4">
    <source>
        <dbReference type="SAM" id="Phobius"/>
    </source>
</evidence>
<evidence type="ECO:0000313" key="9">
    <source>
        <dbReference type="Proteomes" id="UP000231990"/>
    </source>
</evidence>
<name>A0A2M9ZR90_9LEPT</name>
<dbReference type="Proteomes" id="UP000231990">
    <property type="component" value="Unassembled WGS sequence"/>
</dbReference>
<dbReference type="GO" id="GO:0022857">
    <property type="term" value="F:transmembrane transporter activity"/>
    <property type="evidence" value="ECO:0007669"/>
    <property type="project" value="InterPro"/>
</dbReference>
<dbReference type="Pfam" id="PF07690">
    <property type="entry name" value="MFS_1"/>
    <property type="match status" value="1"/>
</dbReference>
<dbReference type="PANTHER" id="PTHR23518">
    <property type="entry name" value="C-METHYLTRANSFERASE"/>
    <property type="match status" value="1"/>
</dbReference>
<feature type="transmembrane region" description="Helical" evidence="4">
    <location>
        <begin position="312"/>
        <end position="335"/>
    </location>
</feature>
<feature type="domain" description="Major facilitator superfamily (MFS) profile" evidence="5">
    <location>
        <begin position="1"/>
        <end position="366"/>
    </location>
</feature>
<dbReference type="PANTHER" id="PTHR23518:SF2">
    <property type="entry name" value="MAJOR FACILITATOR SUPERFAMILY TRANSPORTER"/>
    <property type="match status" value="1"/>
</dbReference>
<dbReference type="OrthoDB" id="9803985at2"/>
<reference evidence="8 9" key="1">
    <citation type="submission" date="2017-07" db="EMBL/GenBank/DDBJ databases">
        <title>Leptospira spp. isolated from tropical soils.</title>
        <authorList>
            <person name="Thibeaux R."/>
            <person name="Iraola G."/>
            <person name="Ferres I."/>
            <person name="Bierque E."/>
            <person name="Girault D."/>
            <person name="Soupe-Gilbert M.-E."/>
            <person name="Picardeau M."/>
            <person name="Goarant C."/>
        </authorList>
    </citation>
    <scope>NUCLEOTIDE SEQUENCE [LARGE SCALE GENOMIC DNA]</scope>
    <source>
        <strain evidence="7 9">FH1-B-B1</strain>
        <strain evidence="6 8">FH1-B-C1</strain>
    </source>
</reference>
<feature type="transmembrane region" description="Helical" evidence="4">
    <location>
        <begin position="225"/>
        <end position="245"/>
    </location>
</feature>
<accession>A0A2M9ZR90</accession>
<proteinExistence type="predicted"/>
<feature type="transmembrane region" description="Helical" evidence="4">
    <location>
        <begin position="254"/>
        <end position="272"/>
    </location>
</feature>
<keyword evidence="1 4" id="KW-0812">Transmembrane</keyword>
<comment type="caution">
    <text evidence="7">The sequence shown here is derived from an EMBL/GenBank/DDBJ whole genome shotgun (WGS) entry which is preliminary data.</text>
</comment>
<feature type="transmembrane region" description="Helical" evidence="4">
    <location>
        <begin position="341"/>
        <end position="359"/>
    </location>
</feature>
<organism evidence="7 9">
    <name type="scientific">Leptospira perolatii</name>
    <dbReference type="NCBI Taxonomy" id="2023191"/>
    <lineage>
        <taxon>Bacteria</taxon>
        <taxon>Pseudomonadati</taxon>
        <taxon>Spirochaetota</taxon>
        <taxon>Spirochaetia</taxon>
        <taxon>Leptospirales</taxon>
        <taxon>Leptospiraceae</taxon>
        <taxon>Leptospira</taxon>
    </lineage>
</organism>
<evidence type="ECO:0000256" key="3">
    <source>
        <dbReference type="ARBA" id="ARBA00023136"/>
    </source>
</evidence>
<dbReference type="EMBL" id="NPDZ01000002">
    <property type="protein sequence ID" value="PJZ74479.1"/>
    <property type="molecule type" value="Genomic_DNA"/>
</dbReference>
<sequence>MLYPILPLYLSSIGYSFTWIGFLEGLAEATAGLSKGTFGKLSDVSQKRVPFIRLGYSLSAISKPMMVLFSNIGWIFLTRTIDRLGKGIRTGARDALLSEEATAKSKGKIFGLHRAMDTLGAVTGPLLALIAFRYFGLSFAQLFLIAAIPGILTIFLSSFLRESSNPKAAPSPGGSYKDFIIYWKESPPKYKRFALLLWTFSLANSSDLFLLFYVKQVLSSQDAMIYVYIFYNLVYAAFSIPAGYLSDSIGPRKILSLGFALFAVSYGGMALGDSIFHFLVLFFLYGIYAASTEGIAKAWISNLVPAKDAGTAFGTFSGGQSICLLFASIFAGWIWEFVGHPYVFLFSASVSILIAFLIWTSMRSTEFNIVEINKGDA</sequence>
<feature type="transmembrane region" description="Helical" evidence="4">
    <location>
        <begin position="115"/>
        <end position="135"/>
    </location>
</feature>
<dbReference type="CDD" id="cd17370">
    <property type="entry name" value="MFS_MJ1317_like"/>
    <property type="match status" value="1"/>
</dbReference>
<protein>
    <submittedName>
        <fullName evidence="7">MFS transporter</fullName>
    </submittedName>
</protein>
<evidence type="ECO:0000313" key="6">
    <source>
        <dbReference type="EMBL" id="PJZ70512.1"/>
    </source>
</evidence>
<feature type="transmembrane region" description="Helical" evidence="4">
    <location>
        <begin position="141"/>
        <end position="160"/>
    </location>
</feature>
<feature type="transmembrane region" description="Helical" evidence="4">
    <location>
        <begin position="193"/>
        <end position="213"/>
    </location>
</feature>
<evidence type="ECO:0000256" key="2">
    <source>
        <dbReference type="ARBA" id="ARBA00022989"/>
    </source>
</evidence>
<dbReference type="SUPFAM" id="SSF103473">
    <property type="entry name" value="MFS general substrate transporter"/>
    <property type="match status" value="1"/>
</dbReference>
<dbReference type="PROSITE" id="PS50850">
    <property type="entry name" value="MFS"/>
    <property type="match status" value="1"/>
</dbReference>